<keyword evidence="11" id="KW-1185">Reference proteome</keyword>
<evidence type="ECO:0000313" key="10">
    <source>
        <dbReference type="EMBL" id="CAD5229391.1"/>
    </source>
</evidence>
<dbReference type="InterPro" id="IPR039891">
    <property type="entry name" value="VWA8"/>
</dbReference>
<organism evidence="10 11">
    <name type="scientific">Bursaphelenchus okinawaensis</name>
    <dbReference type="NCBI Taxonomy" id="465554"/>
    <lineage>
        <taxon>Eukaryota</taxon>
        <taxon>Metazoa</taxon>
        <taxon>Ecdysozoa</taxon>
        <taxon>Nematoda</taxon>
        <taxon>Chromadorea</taxon>
        <taxon>Rhabditida</taxon>
        <taxon>Tylenchina</taxon>
        <taxon>Tylenchomorpha</taxon>
        <taxon>Aphelenchoidea</taxon>
        <taxon>Aphelenchoididae</taxon>
        <taxon>Bursaphelenchus</taxon>
    </lineage>
</organism>
<evidence type="ECO:0000256" key="2">
    <source>
        <dbReference type="ARBA" id="ARBA00022741"/>
    </source>
</evidence>
<proteinExistence type="predicted"/>
<comment type="function">
    <text evidence="6">Exhibits ATPase activity in vitro.</text>
</comment>
<dbReference type="GO" id="GO:0005739">
    <property type="term" value="C:mitochondrion"/>
    <property type="evidence" value="ECO:0007669"/>
    <property type="project" value="UniProtKB-SubCell"/>
</dbReference>
<feature type="compositionally biased region" description="Basic and acidic residues" evidence="8">
    <location>
        <begin position="1473"/>
        <end position="1484"/>
    </location>
</feature>
<name>A0A811LP04_9BILA</name>
<dbReference type="GO" id="GO:0016887">
    <property type="term" value="F:ATP hydrolysis activity"/>
    <property type="evidence" value="ECO:0007669"/>
    <property type="project" value="InterPro"/>
</dbReference>
<evidence type="ECO:0000259" key="9">
    <source>
        <dbReference type="PROSITE" id="PS50234"/>
    </source>
</evidence>
<keyword evidence="4" id="KW-0809">Transit peptide</keyword>
<keyword evidence="2" id="KW-0547">Nucleotide-binding</keyword>
<evidence type="ECO:0000256" key="7">
    <source>
        <dbReference type="ARBA" id="ARBA00070377"/>
    </source>
</evidence>
<dbReference type="PANTHER" id="PTHR21610:SF9">
    <property type="entry name" value="VON WILLEBRAND FACTOR A DOMAIN-CONTAINING PROTEIN 8"/>
    <property type="match status" value="1"/>
</dbReference>
<keyword evidence="5" id="KW-0496">Mitochondrion</keyword>
<comment type="caution">
    <text evidence="10">The sequence shown here is derived from an EMBL/GenBank/DDBJ whole genome shotgun (WGS) entry which is preliminary data.</text>
</comment>
<accession>A0A811LP04</accession>
<gene>
    <name evidence="10" type="ORF">BOKJ2_LOCUS13450</name>
</gene>
<dbReference type="OrthoDB" id="5186at2759"/>
<dbReference type="SMART" id="SM00327">
    <property type="entry name" value="VWA"/>
    <property type="match status" value="1"/>
</dbReference>
<evidence type="ECO:0000256" key="1">
    <source>
        <dbReference type="ARBA" id="ARBA00004173"/>
    </source>
</evidence>
<evidence type="ECO:0000256" key="8">
    <source>
        <dbReference type="SAM" id="MobiDB-lite"/>
    </source>
</evidence>
<keyword evidence="3" id="KW-0067">ATP-binding</keyword>
<evidence type="ECO:0000256" key="6">
    <source>
        <dbReference type="ARBA" id="ARBA00055988"/>
    </source>
</evidence>
<dbReference type="Gene3D" id="3.40.50.410">
    <property type="entry name" value="von Willebrand factor, type A domain"/>
    <property type="match status" value="1"/>
</dbReference>
<protein>
    <recommendedName>
        <fullName evidence="7">von Willebrand factor A domain-containing protein 8</fullName>
    </recommendedName>
</protein>
<comment type="subcellular location">
    <subcellularLocation>
        <location evidence="1">Mitochondrion</location>
    </subcellularLocation>
</comment>
<dbReference type="EMBL" id="CAJFCW020000006">
    <property type="protein sequence ID" value="CAG9126566.1"/>
    <property type="molecule type" value="Genomic_DNA"/>
</dbReference>
<dbReference type="EMBL" id="CAJFDH010000006">
    <property type="protein sequence ID" value="CAD5229391.1"/>
    <property type="molecule type" value="Genomic_DNA"/>
</dbReference>
<dbReference type="InterPro" id="IPR027417">
    <property type="entry name" value="P-loop_NTPase"/>
</dbReference>
<evidence type="ECO:0000256" key="4">
    <source>
        <dbReference type="ARBA" id="ARBA00022946"/>
    </source>
</evidence>
<dbReference type="SUPFAM" id="SSF52540">
    <property type="entry name" value="P-loop containing nucleoside triphosphate hydrolases"/>
    <property type="match status" value="3"/>
</dbReference>
<dbReference type="GO" id="GO:0005524">
    <property type="term" value="F:ATP binding"/>
    <property type="evidence" value="ECO:0007669"/>
    <property type="project" value="UniProtKB-KW"/>
</dbReference>
<dbReference type="InterPro" id="IPR002035">
    <property type="entry name" value="VWF_A"/>
</dbReference>
<dbReference type="Pfam" id="PF07728">
    <property type="entry name" value="AAA_5"/>
    <property type="match status" value="3"/>
</dbReference>
<dbReference type="Proteomes" id="UP000783686">
    <property type="component" value="Unassembled WGS sequence"/>
</dbReference>
<dbReference type="Gene3D" id="3.40.50.300">
    <property type="entry name" value="P-loop containing nucleotide triphosphate hydrolases"/>
    <property type="match status" value="3"/>
</dbReference>
<feature type="domain" description="VWFA" evidence="9">
    <location>
        <begin position="1638"/>
        <end position="1821"/>
    </location>
</feature>
<dbReference type="PANTHER" id="PTHR21610">
    <property type="entry name" value="VON WILLEBRAND FACTOR A DOMAIN-CONTAINING PROTEIN 8"/>
    <property type="match status" value="1"/>
</dbReference>
<dbReference type="SUPFAM" id="SSF53300">
    <property type="entry name" value="vWA-like"/>
    <property type="match status" value="1"/>
</dbReference>
<sequence length="1827" mass="206029">MSSRYPIQLFIVQRRFVHDSKGSKFIKIGNVKVPVRRAERAEYVPKGYVTEGKTEWGLQGLKWLLRKDVLNQDVFLIGVPGSLRSDLVLSYLELSNREFEYLSLTRDTTEADIKQRREIQNGTAQYTDLCSVRAALNGRVLVIDGVEKAERNVLPILNNLLENREMQLDDGRFLMDPVKFDKLLQKYNPEEMTKMKLERVSEDFHVIALGLPVPVFKGHSLDPPLRSRFQCLNLSGLPFEVVQQMCSSVSPNIDPIKRNNVIGVCFGINVQQQGTSLGLPRVPIDNMVKAFEVWNLNPTLSEEEVIASFYPKSSILKRETELSIYNQFLDDFSVKRNKKLPPATSEMASEDSTVKINRNNDNVTFTVPTGTVTENIKHSPFVSTPYHEDVMSHLMTLHSKVDFCLLGGKGTGKTAIIEEFGRRLNYHLETITLFQDMNSRELVQQRKMLPNGDTVWEDSQLIKAAKEGSLCVLDGLEKVHWSTAEVLAPLVFHRFIHLPDGGRLISPEAFELLKKENGWSDKELNLKGVYEISPRFRLVALADSQSADGSGPTSKWLNDQILSLFLFKSLEVMTLEEEKHLILSLVPNSKGETSEKLIQFSNYLKSSSDVNLRHIGALLSMRRIISIMKRSAQKPEEGLYNVINRSALSKFLPRLTKSSFLKAMDKFGISPENASSATNSGWKEELKAGQNPSHHDSMIPDVVFFDNTQHMKIMEDMAVDFSLGEHILLIGNQGVGKNKITDRFLQHIQRPRQYMQLHRDTTVQSLTVQSTVAEGKLLFEDSPLVKAVKDGLVLVVDEADKAPLHVIAVLKSLLDSGYLYLADGRRIQPPGAEHLPDNKSITIHSDFRIIMLANRPGFPFLGNDLFNVLGDLFAVHVVDNPDPHSEAEMLKQYGPEVKQETIDLLVSVFGKLRRMSDEGQLNYPYSTRELVNIVRHVNQFPDDPLIEVVRNVFDFDAYSKDTVGTIETVFRAHGIPLGLIDRELPVHLAKRYPLPEATPLGSWGVRNNVVPHKVQMSDTRITTSQSQAWGDAHNDLLIQYTRAYGFSEQSQMWQLEMEDGAMVSDVLNQGQRTVVAGVNSPTLFVMQHPKQSHAIKIPISSYLPRLFGNYRPRLTMARFGSNEILVHEEMSNTLLKVNFIDNVIEQVELEDENRFVKLFTNKIAMDGNHWKLISVSDTVALLYDRMGNTLIKLDSKTNSKITLTLPEDTAINNIIPVNENRLLVLGNDKQKLLTMDKEQSFLRELDVDNAIPLEIDNGTSLGMSQAVSSEDGAEFNCPNFLMANEDYYYLKSSMFPEMFEPGQVVAVKRTDDEDTVQQPPYYYSPETKDLNHPFKNTVTFNNGIVVRSLPNWKTPASSWPDGAQTGQICGFLEVIDTKNNSRYHIPVPAPVQMTYYNTWAQSLSPVPFVMCKGSDENSLYTCDLSGGTRKWEIDQTALFESYNNWRRSLGLDRADERVEITRDDDDFDLGKLDEPKFGKVDPKNTPHAGGNTWAGGTGGYNTAGLGGIGGPFRLDAGHDVKQMSDKAKSQVPEEIKKKARAIAKKEYQKRLKDIEMSEHDAKQYDALHAKIEKEVNSLRNVIESLEAREKERQWAKNQTVGDLDDAKLIEGIAGEKNIYRKRVEQVPEPGTVITKPKRVQLLVDVSGSMYRFNGHDQRLKKSLETSLLVMEALEGKKDKIKYDIVGHSGDSPEVVFTTASNPPDNEKAKMDVLKKMLAHSQFCFSGDYTLEAIEMAAHKLAKESEVDERFVIALSDANLNRYGIKPEHLARVLELEDNVHCFLILIGSLGPQAAEIKRKMPPGKAFVIKNTSELPQIMKDIFSSTLL</sequence>
<reference evidence="10" key="1">
    <citation type="submission" date="2020-09" db="EMBL/GenBank/DDBJ databases">
        <authorList>
            <person name="Kikuchi T."/>
        </authorList>
    </citation>
    <scope>NUCLEOTIDE SEQUENCE</scope>
    <source>
        <strain evidence="10">SH1</strain>
    </source>
</reference>
<evidence type="ECO:0000256" key="3">
    <source>
        <dbReference type="ARBA" id="ARBA00022840"/>
    </source>
</evidence>
<evidence type="ECO:0000313" key="11">
    <source>
        <dbReference type="Proteomes" id="UP000614601"/>
    </source>
</evidence>
<dbReference type="Proteomes" id="UP000614601">
    <property type="component" value="Unassembled WGS sequence"/>
</dbReference>
<dbReference type="PROSITE" id="PS50234">
    <property type="entry name" value="VWFA"/>
    <property type="match status" value="1"/>
</dbReference>
<feature type="region of interest" description="Disordered" evidence="8">
    <location>
        <begin position="1473"/>
        <end position="1493"/>
    </location>
</feature>
<dbReference type="FunFam" id="3.40.50.300:FF:000663">
    <property type="entry name" value="von Willebrand factor A domain containing 8"/>
    <property type="match status" value="1"/>
</dbReference>
<dbReference type="InterPro" id="IPR036465">
    <property type="entry name" value="vWFA_dom_sf"/>
</dbReference>
<dbReference type="InterPro" id="IPR011704">
    <property type="entry name" value="ATPase_dyneun-rel_AAA"/>
</dbReference>
<evidence type="ECO:0000256" key="5">
    <source>
        <dbReference type="ARBA" id="ARBA00023128"/>
    </source>
</evidence>
<dbReference type="FunFam" id="3.40.50.300:FF:000587">
    <property type="entry name" value="von Willebrand factor A domain containing 8"/>
    <property type="match status" value="1"/>
</dbReference>